<dbReference type="Proteomes" id="UP001060085">
    <property type="component" value="Linkage Group LG03"/>
</dbReference>
<protein>
    <submittedName>
        <fullName evidence="1">Uncharacterized protein</fullName>
    </submittedName>
</protein>
<evidence type="ECO:0000313" key="1">
    <source>
        <dbReference type="EMBL" id="KAI5673598.1"/>
    </source>
</evidence>
<organism evidence="1 2">
    <name type="scientific">Catharanthus roseus</name>
    <name type="common">Madagascar periwinkle</name>
    <name type="synonym">Vinca rosea</name>
    <dbReference type="NCBI Taxonomy" id="4058"/>
    <lineage>
        <taxon>Eukaryota</taxon>
        <taxon>Viridiplantae</taxon>
        <taxon>Streptophyta</taxon>
        <taxon>Embryophyta</taxon>
        <taxon>Tracheophyta</taxon>
        <taxon>Spermatophyta</taxon>
        <taxon>Magnoliopsida</taxon>
        <taxon>eudicotyledons</taxon>
        <taxon>Gunneridae</taxon>
        <taxon>Pentapetalae</taxon>
        <taxon>asterids</taxon>
        <taxon>lamiids</taxon>
        <taxon>Gentianales</taxon>
        <taxon>Apocynaceae</taxon>
        <taxon>Rauvolfioideae</taxon>
        <taxon>Vinceae</taxon>
        <taxon>Catharanthinae</taxon>
        <taxon>Catharanthus</taxon>
    </lineage>
</organism>
<gene>
    <name evidence="1" type="ORF">M9H77_13962</name>
</gene>
<proteinExistence type="predicted"/>
<accession>A0ACC0BLV4</accession>
<evidence type="ECO:0000313" key="2">
    <source>
        <dbReference type="Proteomes" id="UP001060085"/>
    </source>
</evidence>
<keyword evidence="2" id="KW-1185">Reference proteome</keyword>
<comment type="caution">
    <text evidence="1">The sequence shown here is derived from an EMBL/GenBank/DDBJ whole genome shotgun (WGS) entry which is preliminary data.</text>
</comment>
<sequence>MKKRSREGEEETTQETRRQGFITRSHQRAAWVAGLDRPGHLLTRSKPTLQLRPIIIGFKKKDWARKCKKILGEVVPERPTTTRRIYLSWHPKFINYSRMKNPEKLEKAQNEVRKVVKGKKTISGSDVCKMDYVKMVVKESVRLYPPSTLLFPRESREEFEIDGMAIPKNSWKLLGGIKLEELDMNEVFGAGYIRENPLCLIPSISSTMGEN</sequence>
<reference evidence="2" key="1">
    <citation type="journal article" date="2023" name="Nat. Plants">
        <title>Single-cell RNA sequencing provides a high-resolution roadmap for understanding the multicellular compartmentation of specialized metabolism.</title>
        <authorList>
            <person name="Sun S."/>
            <person name="Shen X."/>
            <person name="Li Y."/>
            <person name="Li Y."/>
            <person name="Wang S."/>
            <person name="Li R."/>
            <person name="Zhang H."/>
            <person name="Shen G."/>
            <person name="Guo B."/>
            <person name="Wei J."/>
            <person name="Xu J."/>
            <person name="St-Pierre B."/>
            <person name="Chen S."/>
            <person name="Sun C."/>
        </authorList>
    </citation>
    <scope>NUCLEOTIDE SEQUENCE [LARGE SCALE GENOMIC DNA]</scope>
</reference>
<name>A0ACC0BLV4_CATRO</name>
<dbReference type="EMBL" id="CM044703">
    <property type="protein sequence ID" value="KAI5673598.1"/>
    <property type="molecule type" value="Genomic_DNA"/>
</dbReference>